<dbReference type="GO" id="GO:0019899">
    <property type="term" value="F:enzyme binding"/>
    <property type="evidence" value="ECO:0007669"/>
    <property type="project" value="UniProtKB-ARBA"/>
</dbReference>
<protein>
    <submittedName>
        <fullName evidence="4">Retrovirus-related Pol polyprotein from transposon 17.6</fullName>
    </submittedName>
</protein>
<dbReference type="Gene3D" id="4.10.60.10">
    <property type="entry name" value="Zinc finger, CCHC-type"/>
    <property type="match status" value="1"/>
</dbReference>
<dbReference type="InterPro" id="IPR001878">
    <property type="entry name" value="Znf_CCHC"/>
</dbReference>
<dbReference type="EMBL" id="JYDW01000061">
    <property type="protein sequence ID" value="KRZ58227.1"/>
    <property type="molecule type" value="Genomic_DNA"/>
</dbReference>
<gene>
    <name evidence="4" type="primary">pol</name>
    <name evidence="4" type="ORF">T02_425</name>
</gene>
<dbReference type="SUPFAM" id="SSF57756">
    <property type="entry name" value="Retrovirus zinc finger-like domains"/>
    <property type="match status" value="1"/>
</dbReference>
<sequence length="601" mass="68399">MYYRDARIAPERRASLVHYHTNEEVRGVMKALYVQETDDYDGLKSALFEAFGVRTGSEKFSAMFFRRKQQRGESMRDYAGHLRWLFPKAFPGLSEVATREKRVWRELTMLKASASSVKAIDDQEDLQLAVEVTEAAAPTVTTQNEVGEELAEVVRQLKKPLMTVIIAAAKRTPLQQRLRREKKDSRRCWTCGRTGHISRNCKAFPRDYRTSKIETLTVEGSVRGLRCNMLVCTGPELTIPDDKFMRGSKTLWDVLKPAIRLDTASGDELQVTNACVTKIILGGLVTVQHTVLWVKGLSHKILLEKSQAVVAVRAESPRPDRTAHSRLRKAIENASQEFADVLSTSDEVFMRTSVIRHTIHTGAAKPARRRGAVEQTLGVPYRPREEERLLVPVLRRPPVIEQSNPEGRPPAPEDRRHRLLVNGSAETGPGEDGLHHPLWPVPVQMMPFGLCKAPATFHRLMQMALRGLVESKCLVYLDDVIVFGKTAEQHTARLREVLRRLQEGDMKVKPEKRWLMKRKVAYLGHIISEKGISRLRNKTSTVREWPTLICVTEFRPFLWLASYYRKFVNGFANHVAPLHRLLAKGAEWDWSKACQSAFYAL</sequence>
<name>A0A0V1LFK6_9BILA</name>
<dbReference type="Pfam" id="PF00078">
    <property type="entry name" value="RVT_1"/>
    <property type="match status" value="1"/>
</dbReference>
<feature type="region of interest" description="Disordered" evidence="2">
    <location>
        <begin position="398"/>
        <end position="417"/>
    </location>
</feature>
<dbReference type="FunFam" id="3.30.70.270:FF:000003">
    <property type="entry name" value="Transposon Ty3-G Gag-Pol polyprotein"/>
    <property type="match status" value="1"/>
</dbReference>
<dbReference type="GO" id="GO:0003676">
    <property type="term" value="F:nucleic acid binding"/>
    <property type="evidence" value="ECO:0007669"/>
    <property type="project" value="InterPro"/>
</dbReference>
<keyword evidence="1" id="KW-0863">Zinc-finger</keyword>
<comment type="caution">
    <text evidence="4">The sequence shown here is derived from an EMBL/GenBank/DDBJ whole genome shotgun (WGS) entry which is preliminary data.</text>
</comment>
<dbReference type="PROSITE" id="PS50158">
    <property type="entry name" value="ZF_CCHC"/>
    <property type="match status" value="1"/>
</dbReference>
<dbReference type="PANTHER" id="PTHR37984:SF5">
    <property type="entry name" value="PROTEIN NYNRIN-LIKE"/>
    <property type="match status" value="1"/>
</dbReference>
<dbReference type="SMART" id="SM00343">
    <property type="entry name" value="ZnF_C2HC"/>
    <property type="match status" value="1"/>
</dbReference>
<evidence type="ECO:0000313" key="4">
    <source>
        <dbReference type="EMBL" id="KRZ58227.1"/>
    </source>
</evidence>
<dbReference type="InterPro" id="IPR000477">
    <property type="entry name" value="RT_dom"/>
</dbReference>
<accession>A0A0V1LFK6</accession>
<dbReference type="SUPFAM" id="SSF56672">
    <property type="entry name" value="DNA/RNA polymerases"/>
    <property type="match status" value="1"/>
</dbReference>
<evidence type="ECO:0000313" key="5">
    <source>
        <dbReference type="Proteomes" id="UP000054721"/>
    </source>
</evidence>
<organism evidence="4 5">
    <name type="scientific">Trichinella nativa</name>
    <dbReference type="NCBI Taxonomy" id="6335"/>
    <lineage>
        <taxon>Eukaryota</taxon>
        <taxon>Metazoa</taxon>
        <taxon>Ecdysozoa</taxon>
        <taxon>Nematoda</taxon>
        <taxon>Enoplea</taxon>
        <taxon>Dorylaimia</taxon>
        <taxon>Trichinellida</taxon>
        <taxon>Trichinellidae</taxon>
        <taxon>Trichinella</taxon>
    </lineage>
</organism>
<dbReference type="Pfam" id="PF00098">
    <property type="entry name" value="zf-CCHC"/>
    <property type="match status" value="1"/>
</dbReference>
<evidence type="ECO:0000259" key="3">
    <source>
        <dbReference type="PROSITE" id="PS50158"/>
    </source>
</evidence>
<dbReference type="InterPro" id="IPR036875">
    <property type="entry name" value="Znf_CCHC_sf"/>
</dbReference>
<dbReference type="AlphaFoldDB" id="A0A0V1LFK6"/>
<evidence type="ECO:0000256" key="1">
    <source>
        <dbReference type="PROSITE-ProRule" id="PRU00047"/>
    </source>
</evidence>
<evidence type="ECO:0000256" key="2">
    <source>
        <dbReference type="SAM" id="MobiDB-lite"/>
    </source>
</evidence>
<dbReference type="InterPro" id="IPR043128">
    <property type="entry name" value="Rev_trsase/Diguanyl_cyclase"/>
</dbReference>
<dbReference type="Proteomes" id="UP000054721">
    <property type="component" value="Unassembled WGS sequence"/>
</dbReference>
<keyword evidence="1" id="KW-0862">Zinc</keyword>
<dbReference type="Gene3D" id="3.30.70.270">
    <property type="match status" value="2"/>
</dbReference>
<dbReference type="CDD" id="cd01647">
    <property type="entry name" value="RT_LTR"/>
    <property type="match status" value="1"/>
</dbReference>
<proteinExistence type="predicted"/>
<dbReference type="OrthoDB" id="5859763at2759"/>
<dbReference type="InterPro" id="IPR050951">
    <property type="entry name" value="Retrovirus_Pol_polyprotein"/>
</dbReference>
<dbReference type="STRING" id="6335.A0A0V1LFK6"/>
<reference evidence="4 5" key="1">
    <citation type="submission" date="2015-05" db="EMBL/GenBank/DDBJ databases">
        <title>Evolution of Trichinella species and genotypes.</title>
        <authorList>
            <person name="Korhonen P.K."/>
            <person name="Edoardo P."/>
            <person name="Giuseppe L.R."/>
            <person name="Gasser R.B."/>
        </authorList>
    </citation>
    <scope>NUCLEOTIDE SEQUENCE [LARGE SCALE GENOMIC DNA]</scope>
    <source>
        <strain evidence="4">ISS10</strain>
    </source>
</reference>
<dbReference type="InterPro" id="IPR043502">
    <property type="entry name" value="DNA/RNA_pol_sf"/>
</dbReference>
<keyword evidence="5" id="KW-1185">Reference proteome</keyword>
<dbReference type="GO" id="GO:0008270">
    <property type="term" value="F:zinc ion binding"/>
    <property type="evidence" value="ECO:0007669"/>
    <property type="project" value="UniProtKB-KW"/>
</dbReference>
<feature type="domain" description="CCHC-type" evidence="3">
    <location>
        <begin position="186"/>
        <end position="202"/>
    </location>
</feature>
<keyword evidence="1" id="KW-0479">Metal-binding</keyword>
<dbReference type="PANTHER" id="PTHR37984">
    <property type="entry name" value="PROTEIN CBG26694"/>
    <property type="match status" value="1"/>
</dbReference>